<feature type="signal peptide" evidence="1">
    <location>
        <begin position="1"/>
        <end position="18"/>
    </location>
</feature>
<gene>
    <name evidence="2" type="ORF">J3R30DRAFT_3408626</name>
</gene>
<name>A0A9W8ZYT6_9AGAR</name>
<proteinExistence type="predicted"/>
<organism evidence="2 3">
    <name type="scientific">Lentinula aciculospora</name>
    <dbReference type="NCBI Taxonomy" id="153920"/>
    <lineage>
        <taxon>Eukaryota</taxon>
        <taxon>Fungi</taxon>
        <taxon>Dikarya</taxon>
        <taxon>Basidiomycota</taxon>
        <taxon>Agaricomycotina</taxon>
        <taxon>Agaricomycetes</taxon>
        <taxon>Agaricomycetidae</taxon>
        <taxon>Agaricales</taxon>
        <taxon>Marasmiineae</taxon>
        <taxon>Omphalotaceae</taxon>
        <taxon>Lentinula</taxon>
    </lineage>
</organism>
<protein>
    <submittedName>
        <fullName evidence="2">Uncharacterized protein</fullName>
    </submittedName>
</protein>
<feature type="chain" id="PRO_5040813775" evidence="1">
    <location>
        <begin position="19"/>
        <end position="216"/>
    </location>
</feature>
<reference evidence="2" key="1">
    <citation type="submission" date="2022-08" db="EMBL/GenBank/DDBJ databases">
        <title>A Global Phylogenomic Analysis of the Shiitake Genus Lentinula.</title>
        <authorList>
            <consortium name="DOE Joint Genome Institute"/>
            <person name="Sierra-Patev S."/>
            <person name="Min B."/>
            <person name="Naranjo-Ortiz M."/>
            <person name="Looney B."/>
            <person name="Konkel Z."/>
            <person name="Slot J.C."/>
            <person name="Sakamoto Y."/>
            <person name="Steenwyk J.L."/>
            <person name="Rokas A."/>
            <person name="Carro J."/>
            <person name="Camarero S."/>
            <person name="Ferreira P."/>
            <person name="Molpeceres G."/>
            <person name="Ruiz-Duenas F.J."/>
            <person name="Serrano A."/>
            <person name="Henrissat B."/>
            <person name="Drula E."/>
            <person name="Hughes K.W."/>
            <person name="Mata J.L."/>
            <person name="Ishikawa N.K."/>
            <person name="Vargas-Isla R."/>
            <person name="Ushijima S."/>
            <person name="Smith C.A."/>
            <person name="Ahrendt S."/>
            <person name="Andreopoulos W."/>
            <person name="He G."/>
            <person name="Labutti K."/>
            <person name="Lipzen A."/>
            <person name="Ng V."/>
            <person name="Riley R."/>
            <person name="Sandor L."/>
            <person name="Barry K."/>
            <person name="Martinez A.T."/>
            <person name="Xiao Y."/>
            <person name="Gibbons J.G."/>
            <person name="Terashima K."/>
            <person name="Grigoriev I.V."/>
            <person name="Hibbett D.S."/>
        </authorList>
    </citation>
    <scope>NUCLEOTIDE SEQUENCE</scope>
    <source>
        <strain evidence="2">JLM2183</strain>
    </source>
</reference>
<dbReference type="AlphaFoldDB" id="A0A9W8ZYT6"/>
<evidence type="ECO:0000313" key="3">
    <source>
        <dbReference type="Proteomes" id="UP001150266"/>
    </source>
</evidence>
<keyword evidence="1" id="KW-0732">Signal</keyword>
<sequence length="216" mass="24146">MPLLYALSLLSIVLATLASPLTFLNIHNTRTLVSRPQNYSLIDVPIILHRIHEDTGKALPTKDWAISVGPTYFQAVQSAAKPPTFKSSRKQNDGYLKDGCPLGFVTFPAHYFETSAFKDFLSSEFHSNWDYLKSFLDHLLNLATKSPTLVTMKLYFRKYHEFFPGTKEGKEALDQAEHASAELDALVEHNCEGSEEGTFFGSLKVQMGIDACHTVA</sequence>
<evidence type="ECO:0000313" key="2">
    <source>
        <dbReference type="EMBL" id="KAJ4470465.1"/>
    </source>
</evidence>
<accession>A0A9W8ZYT6</accession>
<dbReference type="Proteomes" id="UP001150266">
    <property type="component" value="Unassembled WGS sequence"/>
</dbReference>
<comment type="caution">
    <text evidence="2">The sequence shown here is derived from an EMBL/GenBank/DDBJ whole genome shotgun (WGS) entry which is preliminary data.</text>
</comment>
<dbReference type="EMBL" id="JAOTPV010000026">
    <property type="protein sequence ID" value="KAJ4470465.1"/>
    <property type="molecule type" value="Genomic_DNA"/>
</dbReference>
<evidence type="ECO:0000256" key="1">
    <source>
        <dbReference type="SAM" id="SignalP"/>
    </source>
</evidence>
<keyword evidence="3" id="KW-1185">Reference proteome</keyword>